<reference evidence="1" key="1">
    <citation type="journal article" date="2019" name="bioRxiv">
        <title>The Genome of the Zebra Mussel, Dreissena polymorpha: A Resource for Invasive Species Research.</title>
        <authorList>
            <person name="McCartney M.A."/>
            <person name="Auch B."/>
            <person name="Kono T."/>
            <person name="Mallez S."/>
            <person name="Zhang Y."/>
            <person name="Obille A."/>
            <person name="Becker A."/>
            <person name="Abrahante J.E."/>
            <person name="Garbe J."/>
            <person name="Badalamenti J.P."/>
            <person name="Herman A."/>
            <person name="Mangelson H."/>
            <person name="Liachko I."/>
            <person name="Sullivan S."/>
            <person name="Sone E.D."/>
            <person name="Koren S."/>
            <person name="Silverstein K.A.T."/>
            <person name="Beckman K.B."/>
            <person name="Gohl D.M."/>
        </authorList>
    </citation>
    <scope>NUCLEOTIDE SEQUENCE</scope>
    <source>
        <strain evidence="1">Duluth1</strain>
        <tissue evidence="1">Whole animal</tissue>
    </source>
</reference>
<evidence type="ECO:0000313" key="2">
    <source>
        <dbReference type="Proteomes" id="UP000828390"/>
    </source>
</evidence>
<gene>
    <name evidence="1" type="ORF">DPMN_112554</name>
</gene>
<dbReference type="EMBL" id="JAIWYP010000004">
    <property type="protein sequence ID" value="KAH3839131.1"/>
    <property type="molecule type" value="Genomic_DNA"/>
</dbReference>
<name>A0A9D4QPV2_DREPO</name>
<accession>A0A9D4QPV2</accession>
<comment type="caution">
    <text evidence="1">The sequence shown here is derived from an EMBL/GenBank/DDBJ whole genome shotgun (WGS) entry which is preliminary data.</text>
</comment>
<keyword evidence="2" id="KW-1185">Reference proteome</keyword>
<dbReference type="Proteomes" id="UP000828390">
    <property type="component" value="Unassembled WGS sequence"/>
</dbReference>
<dbReference type="AlphaFoldDB" id="A0A9D4QPV2"/>
<sequence length="95" mass="10694">MTLHNVLNASLHAGVSNHVHIKHVGTTITIASRTKDDSLTTEAKYHMDHPSPMITLLNWSPRITEVSPIIVRTPPRITTHRANHSLHRKWAKANI</sequence>
<organism evidence="1 2">
    <name type="scientific">Dreissena polymorpha</name>
    <name type="common">Zebra mussel</name>
    <name type="synonym">Mytilus polymorpha</name>
    <dbReference type="NCBI Taxonomy" id="45954"/>
    <lineage>
        <taxon>Eukaryota</taxon>
        <taxon>Metazoa</taxon>
        <taxon>Spiralia</taxon>
        <taxon>Lophotrochozoa</taxon>
        <taxon>Mollusca</taxon>
        <taxon>Bivalvia</taxon>
        <taxon>Autobranchia</taxon>
        <taxon>Heteroconchia</taxon>
        <taxon>Euheterodonta</taxon>
        <taxon>Imparidentia</taxon>
        <taxon>Neoheterodontei</taxon>
        <taxon>Myida</taxon>
        <taxon>Dreissenoidea</taxon>
        <taxon>Dreissenidae</taxon>
        <taxon>Dreissena</taxon>
    </lineage>
</organism>
<protein>
    <submittedName>
        <fullName evidence="1">Uncharacterized protein</fullName>
    </submittedName>
</protein>
<proteinExistence type="predicted"/>
<reference evidence="1" key="2">
    <citation type="submission" date="2020-11" db="EMBL/GenBank/DDBJ databases">
        <authorList>
            <person name="McCartney M.A."/>
            <person name="Auch B."/>
            <person name="Kono T."/>
            <person name="Mallez S."/>
            <person name="Becker A."/>
            <person name="Gohl D.M."/>
            <person name="Silverstein K.A.T."/>
            <person name="Koren S."/>
            <person name="Bechman K.B."/>
            <person name="Herman A."/>
            <person name="Abrahante J.E."/>
            <person name="Garbe J."/>
        </authorList>
    </citation>
    <scope>NUCLEOTIDE SEQUENCE</scope>
    <source>
        <strain evidence="1">Duluth1</strain>
        <tissue evidence="1">Whole animal</tissue>
    </source>
</reference>
<evidence type="ECO:0000313" key="1">
    <source>
        <dbReference type="EMBL" id="KAH3839131.1"/>
    </source>
</evidence>